<protein>
    <submittedName>
        <fullName evidence="1">Uncharacterized protein</fullName>
    </submittedName>
</protein>
<gene>
    <name evidence="1" type="ORF">MGAL_10B039302</name>
</gene>
<reference evidence="1" key="1">
    <citation type="submission" date="2018-11" db="EMBL/GenBank/DDBJ databases">
        <authorList>
            <person name="Alioto T."/>
            <person name="Alioto T."/>
        </authorList>
    </citation>
    <scope>NUCLEOTIDE SEQUENCE</scope>
</reference>
<dbReference type="EMBL" id="UYJE01000423">
    <property type="protein sequence ID" value="VDH93088.1"/>
    <property type="molecule type" value="Genomic_DNA"/>
</dbReference>
<dbReference type="AlphaFoldDB" id="A0A8B6BP04"/>
<comment type="caution">
    <text evidence="1">The sequence shown here is derived from an EMBL/GenBank/DDBJ whole genome shotgun (WGS) entry which is preliminary data.</text>
</comment>
<dbReference type="OrthoDB" id="6145298at2759"/>
<proteinExistence type="predicted"/>
<evidence type="ECO:0000313" key="1">
    <source>
        <dbReference type="EMBL" id="VDH93088.1"/>
    </source>
</evidence>
<sequence length="151" mass="17639">MDNRNKFGLMQTTHSIHTMVMTITKYKTLYTILIIFVILSTGHSRSVQSTLCEHRCETATPYLITLKSLWHRMSKRIGRQNMTFESFVKSLIAASERYNRLIPLRDNLMSMIGEYQDCVKACEHQHSKRTFERVSDSFTRPEICITPDICL</sequence>
<accession>A0A8B6BP04</accession>
<keyword evidence="2" id="KW-1185">Reference proteome</keyword>
<evidence type="ECO:0000313" key="2">
    <source>
        <dbReference type="Proteomes" id="UP000596742"/>
    </source>
</evidence>
<organism evidence="1 2">
    <name type="scientific">Mytilus galloprovincialis</name>
    <name type="common">Mediterranean mussel</name>
    <dbReference type="NCBI Taxonomy" id="29158"/>
    <lineage>
        <taxon>Eukaryota</taxon>
        <taxon>Metazoa</taxon>
        <taxon>Spiralia</taxon>
        <taxon>Lophotrochozoa</taxon>
        <taxon>Mollusca</taxon>
        <taxon>Bivalvia</taxon>
        <taxon>Autobranchia</taxon>
        <taxon>Pteriomorphia</taxon>
        <taxon>Mytilida</taxon>
        <taxon>Mytiloidea</taxon>
        <taxon>Mytilidae</taxon>
        <taxon>Mytilinae</taxon>
        <taxon>Mytilus</taxon>
    </lineage>
</organism>
<dbReference type="Proteomes" id="UP000596742">
    <property type="component" value="Unassembled WGS sequence"/>
</dbReference>
<name>A0A8B6BP04_MYTGA</name>